<dbReference type="Gene3D" id="3.30.565.10">
    <property type="entry name" value="Histidine kinase-like ATPase, C-terminal domain"/>
    <property type="match status" value="1"/>
</dbReference>
<evidence type="ECO:0000313" key="9">
    <source>
        <dbReference type="EMBL" id="RZV39798.1"/>
    </source>
</evidence>
<keyword evidence="6" id="KW-0902">Two-component regulatory system</keyword>
<dbReference type="GO" id="GO:0000155">
    <property type="term" value="F:phosphorelay sensor kinase activity"/>
    <property type="evidence" value="ECO:0007669"/>
    <property type="project" value="InterPro"/>
</dbReference>
<dbReference type="Pfam" id="PF00512">
    <property type="entry name" value="HisKA"/>
    <property type="match status" value="1"/>
</dbReference>
<evidence type="ECO:0000256" key="4">
    <source>
        <dbReference type="ARBA" id="ARBA00022679"/>
    </source>
</evidence>
<keyword evidence="7" id="KW-1133">Transmembrane helix</keyword>
<dbReference type="GO" id="GO:0005886">
    <property type="term" value="C:plasma membrane"/>
    <property type="evidence" value="ECO:0007669"/>
    <property type="project" value="TreeGrafter"/>
</dbReference>
<dbReference type="PRINTS" id="PR00344">
    <property type="entry name" value="BCTRLSENSOR"/>
</dbReference>
<keyword evidence="5" id="KW-0418">Kinase</keyword>
<feature type="domain" description="Histidine kinase" evidence="8">
    <location>
        <begin position="169"/>
        <end position="413"/>
    </location>
</feature>
<accession>A0A520XF43</accession>
<proteinExistence type="predicted"/>
<dbReference type="Proteomes" id="UP000322454">
    <property type="component" value="Unassembled WGS sequence"/>
</dbReference>
<feature type="transmembrane region" description="Helical" evidence="7">
    <location>
        <begin position="6"/>
        <end position="25"/>
    </location>
</feature>
<dbReference type="EMBL" id="SHMQ01000006">
    <property type="protein sequence ID" value="RZV39798.1"/>
    <property type="molecule type" value="Genomic_DNA"/>
</dbReference>
<dbReference type="CDD" id="cd00082">
    <property type="entry name" value="HisKA"/>
    <property type="match status" value="1"/>
</dbReference>
<evidence type="ECO:0000256" key="1">
    <source>
        <dbReference type="ARBA" id="ARBA00000085"/>
    </source>
</evidence>
<dbReference type="InterPro" id="IPR036890">
    <property type="entry name" value="HATPase_C_sf"/>
</dbReference>
<dbReference type="AlphaFoldDB" id="A0A520XF43"/>
<dbReference type="FunFam" id="1.10.287.130:FF:000001">
    <property type="entry name" value="Two-component sensor histidine kinase"/>
    <property type="match status" value="1"/>
</dbReference>
<keyword evidence="7" id="KW-0812">Transmembrane</keyword>
<evidence type="ECO:0000256" key="5">
    <source>
        <dbReference type="ARBA" id="ARBA00022777"/>
    </source>
</evidence>
<dbReference type="PROSITE" id="PS50109">
    <property type="entry name" value="HIS_KIN"/>
    <property type="match status" value="1"/>
</dbReference>
<dbReference type="Pfam" id="PF02518">
    <property type="entry name" value="HATPase_c"/>
    <property type="match status" value="1"/>
</dbReference>
<comment type="catalytic activity">
    <reaction evidence="1">
        <text>ATP + protein L-histidine = ADP + protein N-phospho-L-histidine.</text>
        <dbReference type="EC" id="2.7.13.3"/>
    </reaction>
</comment>
<protein>
    <recommendedName>
        <fullName evidence="2">histidine kinase</fullName>
        <ecNumber evidence="2">2.7.13.3</ecNumber>
    </recommendedName>
</protein>
<dbReference type="EC" id="2.7.13.3" evidence="2"/>
<dbReference type="InterPro" id="IPR036097">
    <property type="entry name" value="HisK_dim/P_sf"/>
</dbReference>
<keyword evidence="7" id="KW-0472">Membrane</keyword>
<organism evidence="9 10">
    <name type="scientific">Candidatus Acidulodesulfobacterium acidiphilum</name>
    <dbReference type="NCBI Taxonomy" id="2597224"/>
    <lineage>
        <taxon>Bacteria</taxon>
        <taxon>Deltaproteobacteria</taxon>
        <taxon>Candidatus Acidulodesulfobacterales</taxon>
        <taxon>Candidatus Acidulodesulfobacterium</taxon>
    </lineage>
</organism>
<dbReference type="PANTHER" id="PTHR45453:SF1">
    <property type="entry name" value="PHOSPHATE REGULON SENSOR PROTEIN PHOR"/>
    <property type="match status" value="1"/>
</dbReference>
<keyword evidence="3" id="KW-0597">Phosphoprotein</keyword>
<dbReference type="SUPFAM" id="SSF55874">
    <property type="entry name" value="ATPase domain of HSP90 chaperone/DNA topoisomerase II/histidine kinase"/>
    <property type="match status" value="1"/>
</dbReference>
<dbReference type="InterPro" id="IPR003661">
    <property type="entry name" value="HisK_dim/P_dom"/>
</dbReference>
<evidence type="ECO:0000256" key="2">
    <source>
        <dbReference type="ARBA" id="ARBA00012438"/>
    </source>
</evidence>
<evidence type="ECO:0000256" key="7">
    <source>
        <dbReference type="SAM" id="Phobius"/>
    </source>
</evidence>
<sequence length="417" mass="47759">MHYNIASIFYILILSLFLFFLYIFLFKNIQYLFAKNKLREYTREIEIYKTILNNIKEGVAVINKEKEILFVNESFGKNIRSAKTDGKIINNRFDFLTRNIELNSLIDGAVKNNFFKITEKKISYYDRAEKKTADCIIFKINNNDKYAVIVKDITDMQKIEDIRSSFIQNVSHELQTPVTAITGFAETLKNGAIDNPSVRLKFVNIIEQHAKRLRFLIDDLITLSNIETEKFPVKLENIDIKTNIENSLILFEHEIKEKNLSVINKAKNDTFISDTGKISLIINNLIQNAVKYGNKNGIVSIEGYACDKAAALNFISEAEETSVLWNFYFLNEDDSQFLFFSIIDNGIGVNYTNLLRLGERFFRIDGSHKNSAKGSGLGLAIVKHTLKLLRGSAVIKSSMGNGFKFSFVIPVKRLNKI</sequence>
<evidence type="ECO:0000259" key="8">
    <source>
        <dbReference type="PROSITE" id="PS50109"/>
    </source>
</evidence>
<name>A0A520XF43_9DELT</name>
<dbReference type="InterPro" id="IPR003594">
    <property type="entry name" value="HATPase_dom"/>
</dbReference>
<dbReference type="InterPro" id="IPR004358">
    <property type="entry name" value="Sig_transdc_His_kin-like_C"/>
</dbReference>
<dbReference type="SMART" id="SM00387">
    <property type="entry name" value="HATPase_c"/>
    <property type="match status" value="1"/>
</dbReference>
<dbReference type="PANTHER" id="PTHR45453">
    <property type="entry name" value="PHOSPHATE REGULON SENSOR PROTEIN PHOR"/>
    <property type="match status" value="1"/>
</dbReference>
<reference evidence="9 10" key="1">
    <citation type="submission" date="2019-01" db="EMBL/GenBank/DDBJ databases">
        <title>Insights into ecological role of a new deltaproteobacterial order Candidatus Sinidesulfobacterales (Sva0485) by metagenomics and metatranscriptomics.</title>
        <authorList>
            <person name="Tan S."/>
            <person name="Liu J."/>
            <person name="Fang Y."/>
            <person name="Hedlund B."/>
            <person name="Lian Z.-H."/>
            <person name="Huang L.-Y."/>
            <person name="Li J.-T."/>
            <person name="Huang L.-N."/>
            <person name="Li W.-J."/>
            <person name="Jiang H.-C."/>
            <person name="Dong H.-L."/>
            <person name="Shu W.-S."/>
        </authorList>
    </citation>
    <scope>NUCLEOTIDE SEQUENCE [LARGE SCALE GENOMIC DNA]</scope>
    <source>
        <strain evidence="9">AP4</strain>
    </source>
</reference>
<gene>
    <name evidence="9" type="ORF">EVJ48_03705</name>
</gene>
<dbReference type="Gene3D" id="1.10.287.130">
    <property type="match status" value="1"/>
</dbReference>
<dbReference type="InterPro" id="IPR050351">
    <property type="entry name" value="BphY/WalK/GraS-like"/>
</dbReference>
<dbReference type="SUPFAM" id="SSF47384">
    <property type="entry name" value="Homodimeric domain of signal transducing histidine kinase"/>
    <property type="match status" value="1"/>
</dbReference>
<comment type="caution">
    <text evidence="9">The sequence shown here is derived from an EMBL/GenBank/DDBJ whole genome shotgun (WGS) entry which is preliminary data.</text>
</comment>
<evidence type="ECO:0000256" key="6">
    <source>
        <dbReference type="ARBA" id="ARBA00023012"/>
    </source>
</evidence>
<dbReference type="SMART" id="SM00388">
    <property type="entry name" value="HisKA"/>
    <property type="match status" value="1"/>
</dbReference>
<evidence type="ECO:0000313" key="10">
    <source>
        <dbReference type="Proteomes" id="UP000322454"/>
    </source>
</evidence>
<dbReference type="GO" id="GO:0004721">
    <property type="term" value="F:phosphoprotein phosphatase activity"/>
    <property type="evidence" value="ECO:0007669"/>
    <property type="project" value="TreeGrafter"/>
</dbReference>
<evidence type="ECO:0000256" key="3">
    <source>
        <dbReference type="ARBA" id="ARBA00022553"/>
    </source>
</evidence>
<dbReference type="GO" id="GO:0016036">
    <property type="term" value="P:cellular response to phosphate starvation"/>
    <property type="evidence" value="ECO:0007669"/>
    <property type="project" value="TreeGrafter"/>
</dbReference>
<keyword evidence="4" id="KW-0808">Transferase</keyword>
<dbReference type="InterPro" id="IPR005467">
    <property type="entry name" value="His_kinase_dom"/>
</dbReference>